<keyword evidence="2" id="KW-0255">Endonuclease</keyword>
<accession>A9BG24</accession>
<evidence type="ECO:0000313" key="2">
    <source>
        <dbReference type="EMBL" id="ABX31780.1"/>
    </source>
</evidence>
<dbReference type="GO" id="GO:0008270">
    <property type="term" value="F:zinc ion binding"/>
    <property type="evidence" value="ECO:0007669"/>
    <property type="project" value="InterPro"/>
</dbReference>
<keyword evidence="2" id="KW-0378">Hydrolase</keyword>
<organism evidence="2 3">
    <name type="scientific">Petrotoga mobilis (strain DSM 10674 / SJ95)</name>
    <dbReference type="NCBI Taxonomy" id="403833"/>
    <lineage>
        <taxon>Bacteria</taxon>
        <taxon>Thermotogati</taxon>
        <taxon>Thermotogota</taxon>
        <taxon>Thermotogae</taxon>
        <taxon>Petrotogales</taxon>
        <taxon>Petrotogaceae</taxon>
        <taxon>Petrotoga</taxon>
    </lineage>
</organism>
<dbReference type="Proteomes" id="UP000000789">
    <property type="component" value="Chromosome"/>
</dbReference>
<dbReference type="Gene3D" id="1.10.30.50">
    <property type="match status" value="1"/>
</dbReference>
<evidence type="ECO:0000313" key="3">
    <source>
        <dbReference type="Proteomes" id="UP000000789"/>
    </source>
</evidence>
<dbReference type="HOGENOM" id="CLU_036716_1_0_0"/>
<reference evidence="2" key="1">
    <citation type="submission" date="2007-11" db="EMBL/GenBank/DDBJ databases">
        <title>Complete sequence of Petroga mobilis SJ95.</title>
        <authorList>
            <consortium name="US DOE Joint Genome Institute"/>
            <person name="Copeland A."/>
            <person name="Lucas S."/>
            <person name="Lapidus A."/>
            <person name="Barry K."/>
            <person name="Glavina del Rio T."/>
            <person name="Dalin E."/>
            <person name="Tice H."/>
            <person name="Pitluck S."/>
            <person name="Meincke L."/>
            <person name="Brettin T."/>
            <person name="Bruce D."/>
            <person name="Detter J.C."/>
            <person name="Han C."/>
            <person name="Kuske C.R."/>
            <person name="Schmutz J."/>
            <person name="Larimer F."/>
            <person name="Land M."/>
            <person name="Hauser L."/>
            <person name="Kyrpides N."/>
            <person name="Mikhailova N."/>
            <person name="Noll K."/>
            <person name="Richardson P."/>
        </authorList>
    </citation>
    <scope>NUCLEOTIDE SEQUENCE [LARGE SCALE GENOMIC DNA]</scope>
    <source>
        <strain evidence="2">SJ95</strain>
    </source>
</reference>
<dbReference type="EMBL" id="CP000879">
    <property type="protein sequence ID" value="ABX31780.1"/>
    <property type="molecule type" value="Genomic_DNA"/>
</dbReference>
<dbReference type="AlphaFoldDB" id="A9BG24"/>
<dbReference type="SMART" id="SM00507">
    <property type="entry name" value="HNHc"/>
    <property type="match status" value="1"/>
</dbReference>
<dbReference type="GO" id="GO:0003676">
    <property type="term" value="F:nucleic acid binding"/>
    <property type="evidence" value="ECO:0007669"/>
    <property type="project" value="InterPro"/>
</dbReference>
<dbReference type="KEGG" id="pmo:Pmob_1061"/>
<name>A9BG24_PETMO</name>
<dbReference type="InterPro" id="IPR003615">
    <property type="entry name" value="HNH_nuc"/>
</dbReference>
<dbReference type="eggNOG" id="COG1403">
    <property type="taxonomic scope" value="Bacteria"/>
</dbReference>
<dbReference type="CDD" id="cd00085">
    <property type="entry name" value="HNHc"/>
    <property type="match status" value="1"/>
</dbReference>
<dbReference type="NCBIfam" id="NF040563">
    <property type="entry name" value="guided_IscB"/>
    <property type="match status" value="1"/>
</dbReference>
<keyword evidence="3" id="KW-1185">Reference proteome</keyword>
<gene>
    <name evidence="2" type="ordered locus">Pmob_1061</name>
</gene>
<proteinExistence type="predicted"/>
<dbReference type="RefSeq" id="WP_012208881.1">
    <property type="nucleotide sequence ID" value="NC_010003.1"/>
</dbReference>
<evidence type="ECO:0000259" key="1">
    <source>
        <dbReference type="SMART" id="SM00507"/>
    </source>
</evidence>
<sequence>MLVYVLNKYGKPLMPCKPSKARKLLKEGKAKVVRKEPFTIQLLYGSSGYKQPITLGVDAGSKSIGLSATTENKELFAAEVEIRDDIPKLISQKRQYRKGRRFRKTRYRKPRFLNRVHSRKKQKQADATQPYGRQGNWLAPSVEHKIKSHIKLIDLVHSILPITTIVVEVASFDIQKIKNPNIEGKQYQQGEQLDFWNVREYVLWRDNYTCQRCKDKSKDKRLNVHHIESRQIGGNAPSNLITLCETCHKDYHDGKIKLDFKRGQKFKDATSMNIMRWTLYNRLKDLYSNVHLTYGYITKNTRIQNSLTKTHRIDALCISGHPQAKQLDYYYHIKEVRRHNRQIHKAKILKGGIRKLNQAPYLVHGFRLFDKVKYKGIECFIFGRRSTGYFDIRKLDGTVIHRSAKSKDLILVSKAKTLLWERRENSAFLSPLPYLP</sequence>
<dbReference type="InterPro" id="IPR047693">
    <property type="entry name" value="RNA-guided_IscB-like"/>
</dbReference>
<keyword evidence="2" id="KW-0540">Nuclease</keyword>
<dbReference type="GO" id="GO:0004519">
    <property type="term" value="F:endonuclease activity"/>
    <property type="evidence" value="ECO:0007669"/>
    <property type="project" value="UniProtKB-KW"/>
</dbReference>
<protein>
    <submittedName>
        <fullName evidence="2">HNH endonuclease</fullName>
    </submittedName>
</protein>
<dbReference type="Pfam" id="PF01844">
    <property type="entry name" value="HNH"/>
    <property type="match status" value="1"/>
</dbReference>
<dbReference type="Pfam" id="PF14239">
    <property type="entry name" value="RRXRR"/>
    <property type="match status" value="1"/>
</dbReference>
<dbReference type="InterPro" id="IPR025938">
    <property type="entry name" value="RRXRR_dom"/>
</dbReference>
<dbReference type="STRING" id="403833.Pmob_1061"/>
<dbReference type="OrthoDB" id="9779761at2"/>
<feature type="domain" description="HNH nuclease" evidence="1">
    <location>
        <begin position="197"/>
        <end position="249"/>
    </location>
</feature>
<dbReference type="InterPro" id="IPR002711">
    <property type="entry name" value="HNH"/>
</dbReference>